<organism evidence="4 5">
    <name type="scientific">Xanthoceras sorbifolium</name>
    <dbReference type="NCBI Taxonomy" id="99658"/>
    <lineage>
        <taxon>Eukaryota</taxon>
        <taxon>Viridiplantae</taxon>
        <taxon>Streptophyta</taxon>
        <taxon>Embryophyta</taxon>
        <taxon>Tracheophyta</taxon>
        <taxon>Spermatophyta</taxon>
        <taxon>Magnoliopsida</taxon>
        <taxon>eudicotyledons</taxon>
        <taxon>Gunneridae</taxon>
        <taxon>Pentapetalae</taxon>
        <taxon>rosids</taxon>
        <taxon>malvids</taxon>
        <taxon>Sapindales</taxon>
        <taxon>Sapindaceae</taxon>
        <taxon>Xanthoceroideae</taxon>
        <taxon>Xanthoceras</taxon>
    </lineage>
</organism>
<evidence type="ECO:0000313" key="4">
    <source>
        <dbReference type="EMBL" id="KAH7569688.1"/>
    </source>
</evidence>
<dbReference type="PANTHER" id="PTHR13322:SF2">
    <property type="entry name" value="INTEGRATOR COMPLEX SUBUNIT 7"/>
    <property type="match status" value="1"/>
</dbReference>
<feature type="domain" description="Integrator complex subunit 7 N-terminal" evidence="3">
    <location>
        <begin position="66"/>
        <end position="482"/>
    </location>
</feature>
<evidence type="ECO:0000259" key="3">
    <source>
        <dbReference type="Pfam" id="PF24436"/>
    </source>
</evidence>
<sequence>MERNSTACGMEWSIELEMALRSKNSASHVEAILQIGQRLEQWNGEPETTMTMYNMFGLVPGEERLFANTIFLRLADSFLVGDKHIRVSVVKLFLSLLRHCRDKKKSKRIKGLLAKSRVHNHLELLKRVKVVYDTEDVESRALALVLFGCWADFAKDSAHIRYLVLSSLVSSNVSEVRASLFAAGCFSELADDFASVFLEMLVNIVTYSETVSAVRLAAVRVFAKMGCSYSIAKRAYKTGLKLVLDSSGEDFLVAMLVSLSKLACKSTLLIPEQVDFLLPLLGSEKTLCVRATALRCLHFIFVKGMCHSLINARVTKALFSMIDEPGLPSTMQCEALQILRQILPCTSLNLSCPDMPEFSELLAIVDNASQSPIASKRFRAIEVLVNIVVKFRRTEMGSGEVCTLPLPSQVVSLIIDQISLLVKPFLDLSQFNSTVFQEVQNLHNLLLLLVGEHPDLSILVLDKVHLFIEHLVNTYNNVVVRSQADSAVFLEFKEEQNKAIASKLVCIINRIVVSCLLSLNEAGAITNEVFEKVKLLVECVCQCSLFDCYTHTIYSLLLHSYIIWGFMVNGNEDAGGVDRHSHIFCQTDLIMHELFSLEFAHRMLIQRDNWPAYKAGIYAVCHGAWISADFIFAQLIMKVQSDSSCCWLKSLSQWIYSERIIQLLLLPKQGSISVNCLEIKEFLIMLSRDDLCELGQAVAGNTNELDYSQALVVAHQRICLAGNTLETNFTSGKTFCFQRWFLALRAKVLEALVEILRALSAFPYKQDNIQVGEGMMVESLKFLKQITQISFQLKSLSQEFDLIATSFIGMDIKSSKIIKALALSCSLLAVSTGFALYIPSLPVDETLTTCGLESSQNCSPLILIQNLVGRLWNLDRKTCTNLCMLLETRGWSQNCSHLQPRNPLLNNGYEVKDIVDVCRYSVSGIVCLQNEAKKVHNEEILSQVTKNGIQLLSKVILKWIRIPFRAPKYFFRVRPCVGSELFVSNADMRNRDRISVLKGSHLSLNLCLQLKNLPPDLPIQLTKFYCILYCVQKPASDGQSAEQLPSTTLAWERTDMVEMNEKLFQYVTGCTKKTNYGKRSRDNDIDIDGKLVTAFADFEPNKRGQGFSNCLLDVSKFPVGTYQIKWHSCCIDSQGSYWSLLPLNVEPVFTVRR</sequence>
<evidence type="ECO:0000259" key="2">
    <source>
        <dbReference type="Pfam" id="PF22966"/>
    </source>
</evidence>
<dbReference type="InterPro" id="IPR056516">
    <property type="entry name" value="INTS7_N"/>
</dbReference>
<comment type="similarity">
    <text evidence="1">Belongs to the Integrator subunit 7 family.</text>
</comment>
<dbReference type="InterPro" id="IPR055195">
    <property type="entry name" value="INTS7_C_plant"/>
</dbReference>
<name>A0ABQ8HZ96_9ROSI</name>
<dbReference type="InterPro" id="IPR016024">
    <property type="entry name" value="ARM-type_fold"/>
</dbReference>
<comment type="caution">
    <text evidence="4">The sequence shown here is derived from an EMBL/GenBank/DDBJ whole genome shotgun (WGS) entry which is preliminary data.</text>
</comment>
<feature type="domain" description="Integrator complex subunit 7-like C-terminal" evidence="2">
    <location>
        <begin position="978"/>
        <end position="1152"/>
    </location>
</feature>
<evidence type="ECO:0008006" key="6">
    <source>
        <dbReference type="Google" id="ProtNLM"/>
    </source>
</evidence>
<evidence type="ECO:0000313" key="5">
    <source>
        <dbReference type="Proteomes" id="UP000827721"/>
    </source>
</evidence>
<gene>
    <name evidence="4" type="ORF">JRO89_XS06G0244400</name>
</gene>
<keyword evidence="5" id="KW-1185">Reference proteome</keyword>
<dbReference type="Pfam" id="PF24436">
    <property type="entry name" value="INTS7_N"/>
    <property type="match status" value="1"/>
</dbReference>
<dbReference type="EMBL" id="JAFEMO010000006">
    <property type="protein sequence ID" value="KAH7569688.1"/>
    <property type="molecule type" value="Genomic_DNA"/>
</dbReference>
<protein>
    <recommendedName>
        <fullName evidence="6">Integrator complex subunit 7</fullName>
    </recommendedName>
</protein>
<reference evidence="4 5" key="1">
    <citation type="submission" date="2021-02" db="EMBL/GenBank/DDBJ databases">
        <title>Plant Genome Project.</title>
        <authorList>
            <person name="Zhang R.-G."/>
        </authorList>
    </citation>
    <scope>NUCLEOTIDE SEQUENCE [LARGE SCALE GENOMIC DNA]</scope>
    <source>
        <tissue evidence="4">Leaves</tissue>
    </source>
</reference>
<dbReference type="Proteomes" id="UP000827721">
    <property type="component" value="Unassembled WGS sequence"/>
</dbReference>
<accession>A0ABQ8HZ96</accession>
<dbReference type="PANTHER" id="PTHR13322">
    <property type="entry name" value="C1ORF73 PROTEIN"/>
    <property type="match status" value="1"/>
</dbReference>
<proteinExistence type="inferred from homology"/>
<dbReference type="SUPFAM" id="SSF48371">
    <property type="entry name" value="ARM repeat"/>
    <property type="match status" value="1"/>
</dbReference>
<evidence type="ECO:0000256" key="1">
    <source>
        <dbReference type="ARBA" id="ARBA00008565"/>
    </source>
</evidence>
<dbReference type="Pfam" id="PF22966">
    <property type="entry name" value="INTS7_C_plants"/>
    <property type="match status" value="1"/>
</dbReference>
<dbReference type="InterPro" id="IPR033060">
    <property type="entry name" value="INTS7"/>
</dbReference>